<comment type="caution">
    <text evidence="2">The sequence shown here is derived from an EMBL/GenBank/DDBJ whole genome shotgun (WGS) entry which is preliminary data.</text>
</comment>
<gene>
    <name evidence="2" type="ORF">COX81_03150</name>
</gene>
<dbReference type="SUPFAM" id="SSF52317">
    <property type="entry name" value="Class I glutamine amidotransferase-like"/>
    <property type="match status" value="1"/>
</dbReference>
<reference evidence="3" key="1">
    <citation type="submission" date="2017-09" db="EMBL/GenBank/DDBJ databases">
        <title>Depth-based differentiation of microbial function through sediment-hosted aquifers and enrichment of novel symbionts in the deep terrestrial subsurface.</title>
        <authorList>
            <person name="Probst A.J."/>
            <person name="Ladd B."/>
            <person name="Jarett J.K."/>
            <person name="Geller-Mcgrath D.E."/>
            <person name="Sieber C.M.K."/>
            <person name="Emerson J.B."/>
            <person name="Anantharaman K."/>
            <person name="Thomas B.C."/>
            <person name="Malmstrom R."/>
            <person name="Stieglmeier M."/>
            <person name="Klingl A."/>
            <person name="Woyke T."/>
            <person name="Ryan C.M."/>
            <person name="Banfield J.F."/>
        </authorList>
    </citation>
    <scope>NUCLEOTIDE SEQUENCE [LARGE SCALE GENOMIC DNA]</scope>
</reference>
<dbReference type="Gene3D" id="3.40.50.880">
    <property type="match status" value="1"/>
</dbReference>
<dbReference type="InterPro" id="IPR029062">
    <property type="entry name" value="Class_I_gatase-like"/>
</dbReference>
<evidence type="ECO:0000313" key="2">
    <source>
        <dbReference type="EMBL" id="PIZ94549.1"/>
    </source>
</evidence>
<organism evidence="2 3">
    <name type="scientific">Candidatus Magasanikbacteria bacterium CG_4_10_14_0_2_um_filter_37_12</name>
    <dbReference type="NCBI Taxonomy" id="1974637"/>
    <lineage>
        <taxon>Bacteria</taxon>
        <taxon>Candidatus Magasanikiibacteriota</taxon>
    </lineage>
</organism>
<evidence type="ECO:0000313" key="3">
    <source>
        <dbReference type="Proteomes" id="UP000228568"/>
    </source>
</evidence>
<evidence type="ECO:0000259" key="1">
    <source>
        <dbReference type="Pfam" id="PF00117"/>
    </source>
</evidence>
<feature type="domain" description="Glutamine amidotransferase" evidence="1">
    <location>
        <begin position="103"/>
        <end position="309"/>
    </location>
</feature>
<dbReference type="AlphaFoldDB" id="A0A2M7V797"/>
<accession>A0A2M7V797</accession>
<proteinExistence type="predicted"/>
<dbReference type="PROSITE" id="PS51273">
    <property type="entry name" value="GATASE_TYPE_1"/>
    <property type="match status" value="1"/>
</dbReference>
<protein>
    <recommendedName>
        <fullName evidence="1">Glutamine amidotransferase domain-containing protein</fullName>
    </recommendedName>
</protein>
<dbReference type="Proteomes" id="UP000228568">
    <property type="component" value="Unassembled WGS sequence"/>
</dbReference>
<dbReference type="Pfam" id="PF00117">
    <property type="entry name" value="GATase"/>
    <property type="match status" value="1"/>
</dbReference>
<name>A0A2M7V797_9BACT</name>
<dbReference type="EMBL" id="PFPK01000039">
    <property type="protein sequence ID" value="PIZ94549.1"/>
    <property type="molecule type" value="Genomic_DNA"/>
</dbReference>
<sequence length="352" mass="39006">MRPNFGKLEDGVLLKEQILDETSTIIARELSASVAAKEILNDALAGKSVLLVDSVLGKFDEFAQNAIDRLNEQGWEELTRLIIQKAFGRQFPRHEEMFRRFLGQELKVIDVRKKKQNINISDREIGMMMLSGSPANVTDALTDPHKKVLGEEFSHGYVYNKTVELYRAADELNIPIIGICYGHQVLSAQRGSEIYKLPSRFGGRVAVETTNTSHRLVAGVLGAEWPLSGEVPVSHGDAVKYNPRQSALFLTTSGEDPAVTHGLIHIPDKPGFPKLSGDDIDADAQTVHGLLVDGLGVALSVQGHPEMEQGRLLEFAINRDVRVFKDTEPRQLGVDYLMMMAKFVQKYGSVKN</sequence>
<dbReference type="InterPro" id="IPR017926">
    <property type="entry name" value="GATASE"/>
</dbReference>